<accession>A7NJM5</accession>
<dbReference type="HOGENOM" id="CLU_1730006_0_0_0"/>
<evidence type="ECO:0000313" key="1">
    <source>
        <dbReference type="EMBL" id="ABU57695.1"/>
    </source>
</evidence>
<dbReference type="RefSeq" id="WP_012120123.1">
    <property type="nucleotide sequence ID" value="NC_009767.1"/>
</dbReference>
<sequence>MRPDGSLSLFTYHLLEALQGAGNRPGDATVRLSNLMNHLGKAVPESARALCRAEQTPFFDAATEDFPVALLRGGKGLPAGGWAAAQAEAAARIGRVVQALGERSVAIGGDVTGSVIVTGDRNTVQQGKYNIQIDQASGLAIGDGATVHRGE</sequence>
<keyword evidence="2" id="KW-1185">Reference proteome</keyword>
<gene>
    <name evidence="1" type="ordered locus">Rcas_1603</name>
</gene>
<dbReference type="AlphaFoldDB" id="A7NJM5"/>
<protein>
    <submittedName>
        <fullName evidence="1">Uncharacterized protein</fullName>
    </submittedName>
</protein>
<dbReference type="KEGG" id="rca:Rcas_1603"/>
<dbReference type="STRING" id="383372.Rcas_1603"/>
<evidence type="ECO:0000313" key="2">
    <source>
        <dbReference type="Proteomes" id="UP000000263"/>
    </source>
</evidence>
<dbReference type="eggNOG" id="COG4249">
    <property type="taxonomic scope" value="Bacteria"/>
</dbReference>
<name>A7NJM5_ROSCS</name>
<organism evidence="1 2">
    <name type="scientific">Roseiflexus castenholzii (strain DSM 13941 / HLO8)</name>
    <dbReference type="NCBI Taxonomy" id="383372"/>
    <lineage>
        <taxon>Bacteria</taxon>
        <taxon>Bacillati</taxon>
        <taxon>Chloroflexota</taxon>
        <taxon>Chloroflexia</taxon>
        <taxon>Chloroflexales</taxon>
        <taxon>Roseiflexineae</taxon>
        <taxon>Roseiflexaceae</taxon>
        <taxon>Roseiflexus</taxon>
    </lineage>
</organism>
<reference evidence="1 2" key="1">
    <citation type="submission" date="2007-08" db="EMBL/GenBank/DDBJ databases">
        <title>Complete sequence of Roseiflexus castenholzii DSM 13941.</title>
        <authorList>
            <consortium name="US DOE Joint Genome Institute"/>
            <person name="Copeland A."/>
            <person name="Lucas S."/>
            <person name="Lapidus A."/>
            <person name="Barry K."/>
            <person name="Glavina del Rio T."/>
            <person name="Dalin E."/>
            <person name="Tice H."/>
            <person name="Pitluck S."/>
            <person name="Thompson L.S."/>
            <person name="Brettin T."/>
            <person name="Bruce D."/>
            <person name="Detter J.C."/>
            <person name="Han C."/>
            <person name="Tapia R."/>
            <person name="Schmutz J."/>
            <person name="Larimer F."/>
            <person name="Land M."/>
            <person name="Hauser L."/>
            <person name="Kyrpides N."/>
            <person name="Mikhailova N."/>
            <person name="Bryant D.A."/>
            <person name="Hanada S."/>
            <person name="Tsukatani Y."/>
            <person name="Richardson P."/>
        </authorList>
    </citation>
    <scope>NUCLEOTIDE SEQUENCE [LARGE SCALE GENOMIC DNA]</scope>
    <source>
        <strain evidence="2">DSM 13941 / HLO8</strain>
    </source>
</reference>
<dbReference type="EMBL" id="CP000804">
    <property type="protein sequence ID" value="ABU57695.1"/>
    <property type="molecule type" value="Genomic_DNA"/>
</dbReference>
<proteinExistence type="predicted"/>
<dbReference type="Proteomes" id="UP000000263">
    <property type="component" value="Chromosome"/>
</dbReference>